<reference evidence="7" key="2">
    <citation type="submission" date="2020-02" db="EMBL/GenBank/DDBJ databases">
        <authorList>
            <person name="Matsumoto Y."/>
            <person name="Motooka D."/>
            <person name="Nakamura S."/>
        </authorList>
    </citation>
    <scope>NUCLEOTIDE SEQUENCE</scope>
    <source>
        <strain evidence="7">JCM 13671</strain>
    </source>
</reference>
<feature type="domain" description="Glycosyltransferase 2-like" evidence="6">
    <location>
        <begin position="344"/>
        <end position="473"/>
    </location>
</feature>
<evidence type="ECO:0000313" key="8">
    <source>
        <dbReference type="Proteomes" id="UP000466931"/>
    </source>
</evidence>
<dbReference type="PANTHER" id="PTHR43179">
    <property type="entry name" value="RHAMNOSYLTRANSFERASE WBBL"/>
    <property type="match status" value="1"/>
</dbReference>
<gene>
    <name evidence="7" type="ORF">MCNF_34790</name>
</gene>
<evidence type="ECO:0000256" key="3">
    <source>
        <dbReference type="ARBA" id="ARBA00022676"/>
    </source>
</evidence>
<comment type="similarity">
    <text evidence="2">Belongs to the glycosyltransferase 2 family.</text>
</comment>
<name>A0A7I7Y0J8_9MYCO</name>
<dbReference type="InterPro" id="IPR029044">
    <property type="entry name" value="Nucleotide-diphossugar_trans"/>
</dbReference>
<dbReference type="RefSeq" id="WP_163645420.1">
    <property type="nucleotide sequence ID" value="NZ_AP022612.1"/>
</dbReference>
<dbReference type="SUPFAM" id="SSF53448">
    <property type="entry name" value="Nucleotide-diphospho-sugar transferases"/>
    <property type="match status" value="2"/>
</dbReference>
<accession>A0A7I7Y0J8</accession>
<protein>
    <recommendedName>
        <fullName evidence="6">Glycosyltransferase 2-like domain-containing protein</fullName>
    </recommendedName>
</protein>
<keyword evidence="3" id="KW-0328">Glycosyltransferase</keyword>
<dbReference type="GO" id="GO:0016757">
    <property type="term" value="F:glycosyltransferase activity"/>
    <property type="evidence" value="ECO:0007669"/>
    <property type="project" value="UniProtKB-KW"/>
</dbReference>
<dbReference type="Pfam" id="PF00535">
    <property type="entry name" value="Glycos_transf_2"/>
    <property type="match status" value="2"/>
</dbReference>
<keyword evidence="8" id="KW-1185">Reference proteome</keyword>
<dbReference type="GO" id="GO:0071555">
    <property type="term" value="P:cell wall organization"/>
    <property type="evidence" value="ECO:0007669"/>
    <property type="project" value="UniProtKB-KW"/>
</dbReference>
<reference evidence="7" key="1">
    <citation type="journal article" date="2019" name="Emerg. Microbes Infect.">
        <title>Comprehensive subspecies identification of 175 nontuberculous mycobacteria species based on 7547 genomic profiles.</title>
        <authorList>
            <person name="Matsumoto Y."/>
            <person name="Kinjo T."/>
            <person name="Motooka D."/>
            <person name="Nabeya D."/>
            <person name="Jung N."/>
            <person name="Uechi K."/>
            <person name="Horii T."/>
            <person name="Iida T."/>
            <person name="Fujita J."/>
            <person name="Nakamura S."/>
        </authorList>
    </citation>
    <scope>NUCLEOTIDE SEQUENCE [LARGE SCALE GENOMIC DNA]</scope>
    <source>
        <strain evidence="7">JCM 13671</strain>
    </source>
</reference>
<sequence length="615" mass="67053">MSAGYGGCESETAPQNDDLSGALAPADVAVRVAVVVVTYNSSSDIDSLIGDLRRAAIGIAIRMIVVDNESGDDTVDRVRAHEDVILVESGGNLGYAGGINVALPLTDPCDAVLILNPDLRVESDAVTRMLAVLDGEPGVGAVVPRILDSDGRTYPSLRFEPSLSRMLGDAVCGRTLWRGRPGVLSEFDYREASYRYAHDVDWATGAAVLIRAEVARELGEWNEQFFLYSEETEYFRRIRDSGRTVRFAPDAVVRHRLGGSGSSPALAALLAVNRVRYVQLHHGRLYTELFRACVALTEVLRSYDPAHRRTLAVLASRARWRRLPAATKPEVTESFSGELDRGAVIVPAYNEAAVIERTLAPLSRAAVDGFIELVVVCNGCTDDTAERARRIPGVMVCELEIGSKTLALNTGDEVATLWPRLYLDADIEITATTVLAVLDRLARGDVLAARPRFRYGTDGAGPLVRSYYRARTRMAAHQGALWWAGVYGLNAAGHRRFGRFPDVTGDDMFVDTQFAAEEKTVVDTVPSVWRTPTDARGLLTVLGRHHRGNAELVALDSERTPRTGATTARAILRTVRGPRTAVDGAVYLGMALAARWRAGRHRAGWERDDSSRSGR</sequence>
<evidence type="ECO:0000256" key="5">
    <source>
        <dbReference type="ARBA" id="ARBA00023316"/>
    </source>
</evidence>
<evidence type="ECO:0000256" key="4">
    <source>
        <dbReference type="ARBA" id="ARBA00022679"/>
    </source>
</evidence>
<dbReference type="PANTHER" id="PTHR43179:SF12">
    <property type="entry name" value="GALACTOFURANOSYLTRANSFERASE GLFT2"/>
    <property type="match status" value="1"/>
</dbReference>
<evidence type="ECO:0000259" key="6">
    <source>
        <dbReference type="Pfam" id="PF00535"/>
    </source>
</evidence>
<organism evidence="7 8">
    <name type="scientific">Mycolicibacterium confluentis</name>
    <dbReference type="NCBI Taxonomy" id="28047"/>
    <lineage>
        <taxon>Bacteria</taxon>
        <taxon>Bacillati</taxon>
        <taxon>Actinomycetota</taxon>
        <taxon>Actinomycetes</taxon>
        <taxon>Mycobacteriales</taxon>
        <taxon>Mycobacteriaceae</taxon>
        <taxon>Mycolicibacterium</taxon>
    </lineage>
</organism>
<comment type="pathway">
    <text evidence="1">Cell wall biogenesis; cell wall polysaccharide biosynthesis.</text>
</comment>
<evidence type="ECO:0000313" key="7">
    <source>
        <dbReference type="EMBL" id="BBZ34874.1"/>
    </source>
</evidence>
<evidence type="ECO:0000256" key="2">
    <source>
        <dbReference type="ARBA" id="ARBA00006739"/>
    </source>
</evidence>
<proteinExistence type="inferred from homology"/>
<dbReference type="Proteomes" id="UP000466931">
    <property type="component" value="Chromosome"/>
</dbReference>
<feature type="domain" description="Glycosyltransferase 2-like" evidence="6">
    <location>
        <begin position="34"/>
        <end position="159"/>
    </location>
</feature>
<keyword evidence="4" id="KW-0808">Transferase</keyword>
<dbReference type="AlphaFoldDB" id="A0A7I7Y0J8"/>
<dbReference type="InterPro" id="IPR001173">
    <property type="entry name" value="Glyco_trans_2-like"/>
</dbReference>
<keyword evidence="5" id="KW-0961">Cell wall biogenesis/degradation</keyword>
<dbReference type="EMBL" id="AP022612">
    <property type="protein sequence ID" value="BBZ34874.1"/>
    <property type="molecule type" value="Genomic_DNA"/>
</dbReference>
<evidence type="ECO:0000256" key="1">
    <source>
        <dbReference type="ARBA" id="ARBA00004776"/>
    </source>
</evidence>
<dbReference type="Gene3D" id="3.90.550.10">
    <property type="entry name" value="Spore Coat Polysaccharide Biosynthesis Protein SpsA, Chain A"/>
    <property type="match status" value="2"/>
</dbReference>